<dbReference type="EMBL" id="WNWS01000231">
    <property type="protein sequence ID" value="KAE9973884.1"/>
    <property type="molecule type" value="Genomic_DNA"/>
</dbReference>
<dbReference type="PROSITE" id="PS01174">
    <property type="entry name" value="LIPASE_GDXG_SER"/>
    <property type="match status" value="1"/>
</dbReference>
<evidence type="ECO:0000256" key="2">
    <source>
        <dbReference type="ARBA" id="ARBA00022801"/>
    </source>
</evidence>
<reference evidence="6 9" key="1">
    <citation type="submission" date="2019-07" db="EMBL/GenBank/DDBJ databases">
        <title>Venturia inaequalis Genome Resource.</title>
        <authorList>
            <person name="Lichtner F.J."/>
        </authorList>
    </citation>
    <scope>NUCLEOTIDE SEQUENCE [LARGE SCALE GENOMIC DNA]</scope>
    <source>
        <strain evidence="7 8">120213</strain>
        <strain evidence="5">Bline_iso_100314</strain>
        <strain evidence="6 9">DMI_063113</strain>
    </source>
</reference>
<dbReference type="Pfam" id="PF07859">
    <property type="entry name" value="Abhydrolase_3"/>
    <property type="match status" value="1"/>
</dbReference>
<sequence>MAETKKASSASVMTTEKPKINKLGLVPVFVDIGAATIQRSVTSPFAKVRARTYRRDVLYAALREILSGFSCEEGQYLSPPTDKVYKSISKSKKWKENSIDLEHGAKGHWLGHHDAKYVMIYCHGGGYIAPCTPGHMKYQFALQKYLRKQGIDISIFSLSYHLAPQGVYPAQIKQALSALQHVIEKDGRDPGTILLAGDSAGGNLCSALLLHLGKPHPDVSPYEGGVASPFRLKSPLKAALLISPWISFETQSPSFQQNRTSDYLTVRALDKASNAYIGPGNEHDEYSEPIKASIEHWTDVANHAVEKIMIWGGGGEVLIDGIKVFSDRVTEGFSKSDGFIANPIPVDSDKANRPQSTDVFHDARGSVYADSPVVPEPIEATEALEKNGVIEQPIANASSPTLVATKETRTTAVGKDRVNVVVTPHEAHEEMIFDYVLMISNKGDGAKEIENWLTTTLKE</sequence>
<keyword evidence="2" id="KW-0378">Hydrolase</keyword>
<dbReference type="SUPFAM" id="SSF53474">
    <property type="entry name" value="alpha/beta-Hydrolases"/>
    <property type="match status" value="1"/>
</dbReference>
<dbReference type="Gene3D" id="3.40.50.1820">
    <property type="entry name" value="alpha/beta hydrolase"/>
    <property type="match status" value="1"/>
</dbReference>
<comment type="caution">
    <text evidence="6">The sequence shown here is derived from an EMBL/GenBank/DDBJ whole genome shotgun (WGS) entry which is preliminary data.</text>
</comment>
<dbReference type="Proteomes" id="UP000447873">
    <property type="component" value="Unassembled WGS sequence"/>
</dbReference>
<name>A0A8H3U303_VENIN</name>
<dbReference type="Proteomes" id="UP000433883">
    <property type="component" value="Unassembled WGS sequence"/>
</dbReference>
<dbReference type="InterPro" id="IPR050300">
    <property type="entry name" value="GDXG_lipolytic_enzyme"/>
</dbReference>
<dbReference type="AlphaFoldDB" id="A0A8H3U303"/>
<evidence type="ECO:0000259" key="4">
    <source>
        <dbReference type="Pfam" id="PF07859"/>
    </source>
</evidence>
<dbReference type="EMBL" id="WNWQ01001808">
    <property type="protein sequence ID" value="KAE9961298.1"/>
    <property type="molecule type" value="Genomic_DNA"/>
</dbReference>
<evidence type="ECO:0000313" key="5">
    <source>
        <dbReference type="EMBL" id="KAE9961298.1"/>
    </source>
</evidence>
<dbReference type="PANTHER" id="PTHR48081:SF31">
    <property type="entry name" value="STERYL ACETYL HYDROLASE MUG81-RELATED"/>
    <property type="match status" value="1"/>
</dbReference>
<dbReference type="InterPro" id="IPR013094">
    <property type="entry name" value="AB_hydrolase_3"/>
</dbReference>
<evidence type="ECO:0000313" key="6">
    <source>
        <dbReference type="EMBL" id="KAE9962272.1"/>
    </source>
</evidence>
<protein>
    <recommendedName>
        <fullName evidence="4">Alpha/beta hydrolase fold-3 domain-containing protein</fullName>
    </recommendedName>
</protein>
<evidence type="ECO:0000313" key="9">
    <source>
        <dbReference type="Proteomes" id="UP000490939"/>
    </source>
</evidence>
<evidence type="ECO:0000256" key="1">
    <source>
        <dbReference type="ARBA" id="ARBA00010515"/>
    </source>
</evidence>
<dbReference type="PANTHER" id="PTHR48081">
    <property type="entry name" value="AB HYDROLASE SUPERFAMILY PROTEIN C4A8.06C"/>
    <property type="match status" value="1"/>
</dbReference>
<evidence type="ECO:0000313" key="7">
    <source>
        <dbReference type="EMBL" id="KAE9973884.1"/>
    </source>
</evidence>
<evidence type="ECO:0000256" key="3">
    <source>
        <dbReference type="PROSITE-ProRule" id="PRU10038"/>
    </source>
</evidence>
<dbReference type="Proteomes" id="UP000490939">
    <property type="component" value="Unassembled WGS sequence"/>
</dbReference>
<comment type="similarity">
    <text evidence="1">Belongs to the 'GDXG' lipolytic enzyme family.</text>
</comment>
<dbReference type="EMBL" id="WNWR01001703">
    <property type="protein sequence ID" value="KAE9962272.1"/>
    <property type="molecule type" value="Genomic_DNA"/>
</dbReference>
<proteinExistence type="inferred from homology"/>
<organism evidence="6 9">
    <name type="scientific">Venturia inaequalis</name>
    <name type="common">Apple scab fungus</name>
    <dbReference type="NCBI Taxonomy" id="5025"/>
    <lineage>
        <taxon>Eukaryota</taxon>
        <taxon>Fungi</taxon>
        <taxon>Dikarya</taxon>
        <taxon>Ascomycota</taxon>
        <taxon>Pezizomycotina</taxon>
        <taxon>Dothideomycetes</taxon>
        <taxon>Pleosporomycetidae</taxon>
        <taxon>Venturiales</taxon>
        <taxon>Venturiaceae</taxon>
        <taxon>Venturia</taxon>
    </lineage>
</organism>
<dbReference type="InterPro" id="IPR029058">
    <property type="entry name" value="AB_hydrolase_fold"/>
</dbReference>
<accession>A0A8H3U303</accession>
<dbReference type="GO" id="GO:0016787">
    <property type="term" value="F:hydrolase activity"/>
    <property type="evidence" value="ECO:0007669"/>
    <property type="project" value="UniProtKB-KW"/>
</dbReference>
<feature type="domain" description="Alpha/beta hydrolase fold-3" evidence="4">
    <location>
        <begin position="119"/>
        <end position="321"/>
    </location>
</feature>
<gene>
    <name evidence="5" type="ORF">BLS_002672</name>
    <name evidence="6" type="ORF">EG327_002319</name>
    <name evidence="7" type="ORF">EG328_004170</name>
</gene>
<dbReference type="InterPro" id="IPR033140">
    <property type="entry name" value="Lipase_GDXG_put_SER_AS"/>
</dbReference>
<keyword evidence="9" id="KW-1185">Reference proteome</keyword>
<evidence type="ECO:0000313" key="8">
    <source>
        <dbReference type="Proteomes" id="UP000447873"/>
    </source>
</evidence>
<feature type="active site" evidence="3">
    <location>
        <position position="199"/>
    </location>
</feature>